<proteinExistence type="predicted"/>
<reference evidence="2 3" key="1">
    <citation type="submission" date="2021-01" db="EMBL/GenBank/DDBJ databases">
        <title>Whole genome shotgun sequence of Verrucosispora andamanensis NBRC 109075.</title>
        <authorList>
            <person name="Komaki H."/>
            <person name="Tamura T."/>
        </authorList>
    </citation>
    <scope>NUCLEOTIDE SEQUENCE [LARGE SCALE GENOMIC DNA]</scope>
    <source>
        <strain evidence="2 3">NBRC 109075</strain>
    </source>
</reference>
<protein>
    <submittedName>
        <fullName evidence="2">Uncharacterized protein</fullName>
    </submittedName>
</protein>
<evidence type="ECO:0000313" key="3">
    <source>
        <dbReference type="Proteomes" id="UP000647017"/>
    </source>
</evidence>
<keyword evidence="1" id="KW-1133">Transmembrane helix</keyword>
<comment type="caution">
    <text evidence="2">The sequence shown here is derived from an EMBL/GenBank/DDBJ whole genome shotgun (WGS) entry which is preliminary data.</text>
</comment>
<gene>
    <name evidence="2" type="ORF">Van01_42260</name>
</gene>
<sequence length="267" mass="29218">MQILGVQFDSLVVWQVTTTGVIVSLYGLSVVSDRRRLLAEGYNDLIVMASFVLKHTPDTQIPEGSKLHELIKRFRETGELDRDEPPRPAEKALRVAMVLALAVVAPLVGLYGMTAIFRKREGENVTVYVPTQARVYAFALMLSSFALSVGYAGLLAYVASTTPLAAAAVVAAILAGLAGFSAVVCVGYGINLTRYQLRWKEWWHQQLLTVMGQAERADDHDLFNRAALLRAEVGAAPNIPIPGTTAFYTGLFAVVQVILYWFAENLS</sequence>
<evidence type="ECO:0000256" key="1">
    <source>
        <dbReference type="SAM" id="Phobius"/>
    </source>
</evidence>
<keyword evidence="1" id="KW-0472">Membrane</keyword>
<feature type="transmembrane region" description="Helical" evidence="1">
    <location>
        <begin position="164"/>
        <end position="190"/>
    </location>
</feature>
<name>A0ABQ4HZE5_9ACTN</name>
<organism evidence="2 3">
    <name type="scientific">Micromonospora andamanensis</name>
    <dbReference type="NCBI Taxonomy" id="1287068"/>
    <lineage>
        <taxon>Bacteria</taxon>
        <taxon>Bacillati</taxon>
        <taxon>Actinomycetota</taxon>
        <taxon>Actinomycetes</taxon>
        <taxon>Micromonosporales</taxon>
        <taxon>Micromonosporaceae</taxon>
        <taxon>Micromonospora</taxon>
    </lineage>
</organism>
<feature type="transmembrane region" description="Helical" evidence="1">
    <location>
        <begin position="136"/>
        <end position="157"/>
    </location>
</feature>
<accession>A0ABQ4HZE5</accession>
<dbReference type="RefSeq" id="WP_204010324.1">
    <property type="nucleotide sequence ID" value="NZ_BOOZ01000026.1"/>
</dbReference>
<feature type="transmembrane region" description="Helical" evidence="1">
    <location>
        <begin position="12"/>
        <end position="31"/>
    </location>
</feature>
<feature type="transmembrane region" description="Helical" evidence="1">
    <location>
        <begin position="92"/>
        <end position="116"/>
    </location>
</feature>
<dbReference type="EMBL" id="BOOZ01000026">
    <property type="protein sequence ID" value="GIJ11012.1"/>
    <property type="molecule type" value="Genomic_DNA"/>
</dbReference>
<keyword evidence="1" id="KW-0812">Transmembrane</keyword>
<evidence type="ECO:0000313" key="2">
    <source>
        <dbReference type="EMBL" id="GIJ11012.1"/>
    </source>
</evidence>
<feature type="transmembrane region" description="Helical" evidence="1">
    <location>
        <begin position="245"/>
        <end position="263"/>
    </location>
</feature>
<keyword evidence="3" id="KW-1185">Reference proteome</keyword>
<dbReference type="Proteomes" id="UP000647017">
    <property type="component" value="Unassembled WGS sequence"/>
</dbReference>